<dbReference type="Pfam" id="PF01029">
    <property type="entry name" value="NusB"/>
    <property type="match status" value="1"/>
</dbReference>
<evidence type="ECO:0000256" key="4">
    <source>
        <dbReference type="ARBA" id="ARBA00023015"/>
    </source>
</evidence>
<dbReference type="AlphaFoldDB" id="A0A327MBX2"/>
<organism evidence="9 10">
    <name type="scientific">Roseicella frigidaeris</name>
    <dbReference type="NCBI Taxonomy" id="2230885"/>
    <lineage>
        <taxon>Bacteria</taxon>
        <taxon>Pseudomonadati</taxon>
        <taxon>Pseudomonadota</taxon>
        <taxon>Alphaproteobacteria</taxon>
        <taxon>Acetobacterales</taxon>
        <taxon>Roseomonadaceae</taxon>
        <taxon>Roseicella</taxon>
    </lineage>
</organism>
<protein>
    <recommendedName>
        <fullName evidence="6">Transcription antitermination protein NusB</fullName>
    </recommendedName>
    <alternativeName>
        <fullName evidence="6">Antitermination factor NusB</fullName>
    </alternativeName>
</protein>
<evidence type="ECO:0000256" key="7">
    <source>
        <dbReference type="SAM" id="MobiDB-lite"/>
    </source>
</evidence>
<dbReference type="InterPro" id="IPR011605">
    <property type="entry name" value="NusB_fam"/>
</dbReference>
<evidence type="ECO:0000256" key="3">
    <source>
        <dbReference type="ARBA" id="ARBA00022884"/>
    </source>
</evidence>
<feature type="compositionally biased region" description="Basic and acidic residues" evidence="7">
    <location>
        <begin position="10"/>
        <end position="26"/>
    </location>
</feature>
<dbReference type="Gene3D" id="1.10.940.10">
    <property type="entry name" value="NusB-like"/>
    <property type="match status" value="1"/>
</dbReference>
<evidence type="ECO:0000313" key="10">
    <source>
        <dbReference type="Proteomes" id="UP000249065"/>
    </source>
</evidence>
<gene>
    <name evidence="6 9" type="primary">nusB</name>
    <name evidence="9" type="ORF">DOO78_03295</name>
</gene>
<evidence type="ECO:0000259" key="8">
    <source>
        <dbReference type="Pfam" id="PF01029"/>
    </source>
</evidence>
<keyword evidence="5 6" id="KW-0804">Transcription</keyword>
<keyword evidence="10" id="KW-1185">Reference proteome</keyword>
<evidence type="ECO:0000256" key="6">
    <source>
        <dbReference type="HAMAP-Rule" id="MF_00073"/>
    </source>
</evidence>
<evidence type="ECO:0000313" key="9">
    <source>
        <dbReference type="EMBL" id="RAI60129.1"/>
    </source>
</evidence>
<dbReference type="RefSeq" id="WP_111468314.1">
    <property type="nucleotide sequence ID" value="NZ_QLIX01000002.1"/>
</dbReference>
<evidence type="ECO:0000256" key="2">
    <source>
        <dbReference type="ARBA" id="ARBA00022814"/>
    </source>
</evidence>
<dbReference type="InterPro" id="IPR035926">
    <property type="entry name" value="NusB-like_sf"/>
</dbReference>
<sequence>MPGPKSATGELDRLRAEYAAEQRAAGEGRPSGLDRGPAAPPEAASGAAPAGRAAPARKGGAPRGRGRPRTGARLAAVQALFQSEQTGEPAESVISQFQRHRLGTQPGEGGFEEGRVPDADAPLFAEIVLRVARDPAALDEELARHLARDWPLAKLDPVLRALLRAACGELRGTTEPPARVVINEYLDVAHSFFGPEESRFANGVLDAMARALRAEEFAGQPRRRGG</sequence>
<dbReference type="EMBL" id="QLIX01000002">
    <property type="protein sequence ID" value="RAI60129.1"/>
    <property type="molecule type" value="Genomic_DNA"/>
</dbReference>
<feature type="domain" description="NusB/RsmB/TIM44" evidence="8">
    <location>
        <begin position="72"/>
        <end position="210"/>
    </location>
</feature>
<dbReference type="GO" id="GO:0006353">
    <property type="term" value="P:DNA-templated transcription termination"/>
    <property type="evidence" value="ECO:0007669"/>
    <property type="project" value="UniProtKB-UniRule"/>
</dbReference>
<feature type="region of interest" description="Disordered" evidence="7">
    <location>
        <begin position="1"/>
        <end position="70"/>
    </location>
</feature>
<evidence type="ECO:0000256" key="5">
    <source>
        <dbReference type="ARBA" id="ARBA00023163"/>
    </source>
</evidence>
<dbReference type="OrthoDB" id="9797817at2"/>
<keyword evidence="4 6" id="KW-0805">Transcription regulation</keyword>
<proteinExistence type="inferred from homology"/>
<dbReference type="GO" id="GO:0003723">
    <property type="term" value="F:RNA binding"/>
    <property type="evidence" value="ECO:0007669"/>
    <property type="project" value="UniProtKB-UniRule"/>
</dbReference>
<dbReference type="InterPro" id="IPR006027">
    <property type="entry name" value="NusB_RsmB_TIM44"/>
</dbReference>
<dbReference type="SUPFAM" id="SSF48013">
    <property type="entry name" value="NusB-like"/>
    <property type="match status" value="1"/>
</dbReference>
<dbReference type="HAMAP" id="MF_00073">
    <property type="entry name" value="NusB"/>
    <property type="match status" value="1"/>
</dbReference>
<comment type="similarity">
    <text evidence="1 6">Belongs to the NusB family.</text>
</comment>
<dbReference type="GO" id="GO:0031564">
    <property type="term" value="P:transcription antitermination"/>
    <property type="evidence" value="ECO:0007669"/>
    <property type="project" value="UniProtKB-KW"/>
</dbReference>
<feature type="compositionally biased region" description="Low complexity" evidence="7">
    <location>
        <begin position="35"/>
        <end position="59"/>
    </location>
</feature>
<keyword evidence="2 6" id="KW-0889">Transcription antitermination</keyword>
<keyword evidence="3 6" id="KW-0694">RNA-binding</keyword>
<evidence type="ECO:0000256" key="1">
    <source>
        <dbReference type="ARBA" id="ARBA00005952"/>
    </source>
</evidence>
<accession>A0A327MBX2</accession>
<reference evidence="10" key="1">
    <citation type="submission" date="2018-06" db="EMBL/GenBank/DDBJ databases">
        <authorList>
            <person name="Khan S.A."/>
        </authorList>
    </citation>
    <scope>NUCLEOTIDE SEQUENCE [LARGE SCALE GENOMIC DNA]</scope>
    <source>
        <strain evidence="10">DB-1506</strain>
    </source>
</reference>
<dbReference type="Proteomes" id="UP000249065">
    <property type="component" value="Unassembled WGS sequence"/>
</dbReference>
<comment type="caution">
    <text evidence="9">The sequence shown here is derived from an EMBL/GenBank/DDBJ whole genome shotgun (WGS) entry which is preliminary data.</text>
</comment>
<comment type="function">
    <text evidence="6">Involved in transcription antitermination. Required for transcription of ribosomal RNA (rRNA) genes. Binds specifically to the boxA antiterminator sequence of the ribosomal RNA (rrn) operons.</text>
</comment>
<name>A0A327MBX2_9PROT</name>
<dbReference type="NCBIfam" id="TIGR01951">
    <property type="entry name" value="nusB"/>
    <property type="match status" value="1"/>
</dbReference>